<dbReference type="InterPro" id="IPR050229">
    <property type="entry name" value="GlpE_sulfurtransferase"/>
</dbReference>
<accession>A3IND4</accession>
<dbReference type="Proteomes" id="UP000003781">
    <property type="component" value="Unassembled WGS sequence"/>
</dbReference>
<proteinExistence type="predicted"/>
<protein>
    <recommendedName>
        <fullName evidence="1">Rhodanese domain-containing protein</fullName>
    </recommendedName>
</protein>
<dbReference type="SUPFAM" id="SSF52821">
    <property type="entry name" value="Rhodanese/Cell cycle control phosphatase"/>
    <property type="match status" value="1"/>
</dbReference>
<dbReference type="SMART" id="SM00450">
    <property type="entry name" value="RHOD"/>
    <property type="match status" value="1"/>
</dbReference>
<dbReference type="RefSeq" id="WP_008274902.1">
    <property type="nucleotide sequence ID" value="NZ_AAXW01000009.1"/>
</dbReference>
<evidence type="ECO:0000259" key="1">
    <source>
        <dbReference type="PROSITE" id="PS50206"/>
    </source>
</evidence>
<dbReference type="CDD" id="cd00158">
    <property type="entry name" value="RHOD"/>
    <property type="match status" value="1"/>
</dbReference>
<name>A3IND4_9CHRO</name>
<dbReference type="OrthoDB" id="9792975at2"/>
<dbReference type="InterPro" id="IPR036873">
    <property type="entry name" value="Rhodanese-like_dom_sf"/>
</dbReference>
<sequence>MRLCYAFKWNLLNSLIQLRCPYVNHISTEELAIWLEDKNRPDPLLLDARSPLEYTISHLQGAYLIPHDLPKIEPLIHCSNASPIITYCSVGYRSAILAQRLQKMGYEKVFNLKGSIFLWFSEHRPVFCGEKIVSFIHPLNLFWSFWL</sequence>
<dbReference type="PANTHER" id="PTHR43031">
    <property type="entry name" value="FAD-DEPENDENT OXIDOREDUCTASE"/>
    <property type="match status" value="1"/>
</dbReference>
<evidence type="ECO:0000313" key="2">
    <source>
        <dbReference type="EMBL" id="EAZ92111.1"/>
    </source>
</evidence>
<dbReference type="PANTHER" id="PTHR43031:SF16">
    <property type="entry name" value="OXIDOREDUCTASE"/>
    <property type="match status" value="1"/>
</dbReference>
<reference evidence="2 3" key="1">
    <citation type="submission" date="2007-03" db="EMBL/GenBank/DDBJ databases">
        <authorList>
            <person name="Stal L."/>
            <person name="Ferriera S."/>
            <person name="Johnson J."/>
            <person name="Kravitz S."/>
            <person name="Beeson K."/>
            <person name="Sutton G."/>
            <person name="Rogers Y.-H."/>
            <person name="Friedman R."/>
            <person name="Frazier M."/>
            <person name="Venter J.C."/>
        </authorList>
    </citation>
    <scope>NUCLEOTIDE SEQUENCE [LARGE SCALE GENOMIC DNA]</scope>
    <source>
        <strain evidence="2 3">CCY0110</strain>
    </source>
</reference>
<feature type="domain" description="Rhodanese" evidence="1">
    <location>
        <begin position="39"/>
        <end position="128"/>
    </location>
</feature>
<dbReference type="Gene3D" id="3.40.250.10">
    <property type="entry name" value="Rhodanese-like domain"/>
    <property type="match status" value="1"/>
</dbReference>
<comment type="caution">
    <text evidence="2">The sequence shown here is derived from an EMBL/GenBank/DDBJ whole genome shotgun (WGS) entry which is preliminary data.</text>
</comment>
<keyword evidence="3" id="KW-1185">Reference proteome</keyword>
<dbReference type="Pfam" id="PF00581">
    <property type="entry name" value="Rhodanese"/>
    <property type="match status" value="1"/>
</dbReference>
<dbReference type="AlphaFoldDB" id="A3IND4"/>
<dbReference type="PROSITE" id="PS50206">
    <property type="entry name" value="RHODANESE_3"/>
    <property type="match status" value="1"/>
</dbReference>
<organism evidence="2 3">
    <name type="scientific">Crocosphaera chwakensis CCY0110</name>
    <dbReference type="NCBI Taxonomy" id="391612"/>
    <lineage>
        <taxon>Bacteria</taxon>
        <taxon>Bacillati</taxon>
        <taxon>Cyanobacteriota</taxon>
        <taxon>Cyanophyceae</taxon>
        <taxon>Oscillatoriophycideae</taxon>
        <taxon>Chroococcales</taxon>
        <taxon>Aphanothecaceae</taxon>
        <taxon>Crocosphaera</taxon>
        <taxon>Crocosphaera chwakensis</taxon>
    </lineage>
</organism>
<dbReference type="EMBL" id="AAXW01000009">
    <property type="protein sequence ID" value="EAZ92111.1"/>
    <property type="molecule type" value="Genomic_DNA"/>
</dbReference>
<dbReference type="eggNOG" id="COG0607">
    <property type="taxonomic scope" value="Bacteria"/>
</dbReference>
<gene>
    <name evidence="2" type="ORF">CY0110_00595</name>
</gene>
<evidence type="ECO:0000313" key="3">
    <source>
        <dbReference type="Proteomes" id="UP000003781"/>
    </source>
</evidence>
<dbReference type="InterPro" id="IPR001763">
    <property type="entry name" value="Rhodanese-like_dom"/>
</dbReference>